<proteinExistence type="inferred from homology"/>
<dbReference type="GO" id="GO:0000340">
    <property type="term" value="F:RNA 7-methylguanosine cap binding"/>
    <property type="evidence" value="ECO:0007669"/>
    <property type="project" value="TreeGrafter"/>
</dbReference>
<dbReference type="Pfam" id="PF05652">
    <property type="entry name" value="DcpS"/>
    <property type="match status" value="1"/>
</dbReference>
<dbReference type="PANTHER" id="PTHR12978:SF0">
    <property type="entry name" value="M7GPPPX DIPHOSPHATASE"/>
    <property type="match status" value="1"/>
</dbReference>
<dbReference type="SUPFAM" id="SSF102860">
    <property type="entry name" value="mRNA decapping enzyme DcpS N-terminal domain"/>
    <property type="match status" value="1"/>
</dbReference>
<dbReference type="EMBL" id="MK072309">
    <property type="protein sequence ID" value="AYV81836.1"/>
    <property type="molecule type" value="Genomic_DNA"/>
</dbReference>
<dbReference type="InterPro" id="IPR036265">
    <property type="entry name" value="HIT-like_sf"/>
</dbReference>
<dbReference type="Gene3D" id="3.30.200.40">
    <property type="entry name" value="Scavenger mRNA decapping enzyme, N-terminal domain"/>
    <property type="match status" value="1"/>
</dbReference>
<dbReference type="SUPFAM" id="SSF54197">
    <property type="entry name" value="HIT-like"/>
    <property type="match status" value="1"/>
</dbReference>
<dbReference type="InterPro" id="IPR011145">
    <property type="entry name" value="Scavenger_mRNA_decap_enz_N"/>
</dbReference>
<dbReference type="Gene3D" id="3.30.428.10">
    <property type="entry name" value="HIT-like"/>
    <property type="match status" value="1"/>
</dbReference>
<gene>
    <name evidence="2" type="ORF">Harvfovirus67_6</name>
</gene>
<dbReference type="InterPro" id="IPR008594">
    <property type="entry name" value="DcpS/DCS2"/>
</dbReference>
<dbReference type="PANTHER" id="PTHR12978">
    <property type="entry name" value="HISTIDINE TRIAD HIT PROTEIN MEMBER"/>
    <property type="match status" value="1"/>
</dbReference>
<evidence type="ECO:0000313" key="2">
    <source>
        <dbReference type="EMBL" id="AYV81836.1"/>
    </source>
</evidence>
<reference evidence="2" key="1">
    <citation type="submission" date="2018-10" db="EMBL/GenBank/DDBJ databases">
        <title>Hidden diversity of soil giant viruses.</title>
        <authorList>
            <person name="Schulz F."/>
            <person name="Alteio L."/>
            <person name="Goudeau D."/>
            <person name="Ryan E.M."/>
            <person name="Malmstrom R.R."/>
            <person name="Blanchard J."/>
            <person name="Woyke T."/>
        </authorList>
    </citation>
    <scope>NUCLEOTIDE SEQUENCE</scope>
    <source>
        <strain evidence="2">HAV1</strain>
    </source>
</reference>
<name>A0A3G5A3N3_9VIRU</name>
<accession>A0A3G5A3N3</accession>
<evidence type="ECO:0000256" key="1">
    <source>
        <dbReference type="ARBA" id="ARBA00010208"/>
    </source>
</evidence>
<dbReference type="Pfam" id="PF11969">
    <property type="entry name" value="DcpS_C"/>
    <property type="match status" value="1"/>
</dbReference>
<sequence>MLNFCKIGYTRKKNIAFISRMEDFSSLKYVRTLSTGVILCEENVIVVIEHRGFTDMALIKLLSSETKLKIVQKNDIYEQYLATSEITCALKINVIRGASEGTIEKYSHLQNMNNYIFHETVSIYEEISRPYMLSQLFNIKWVLNILENKAEEGKIIYEDSRCVILPDLQWDEVNIKNMYLLVLPRILNIMSIRDLNGSHVDLLEHIKSCILSTVEKIYGLHGNKLRMFFHYFPSYFHLHLHVTNADIDKIDGSLVGRAHLLEDVIDNLKLDGDYYKKKVLLVAISENHLLGGKLVLM</sequence>
<dbReference type="GO" id="GO:0000290">
    <property type="term" value="P:deadenylation-dependent decapping of nuclear-transcribed mRNA"/>
    <property type="evidence" value="ECO:0007669"/>
    <property type="project" value="InterPro"/>
</dbReference>
<dbReference type="GO" id="GO:0016787">
    <property type="term" value="F:hydrolase activity"/>
    <property type="evidence" value="ECO:0007669"/>
    <property type="project" value="InterPro"/>
</dbReference>
<protein>
    <submittedName>
        <fullName evidence="2">Putative m7GpppX diphosphatase-like</fullName>
    </submittedName>
</protein>
<organism evidence="2">
    <name type="scientific">Harvfovirus sp</name>
    <dbReference type="NCBI Taxonomy" id="2487768"/>
    <lineage>
        <taxon>Viruses</taxon>
        <taxon>Varidnaviria</taxon>
        <taxon>Bamfordvirae</taxon>
        <taxon>Nucleocytoviricota</taxon>
        <taxon>Megaviricetes</taxon>
        <taxon>Imitervirales</taxon>
        <taxon>Mimiviridae</taxon>
        <taxon>Klosneuvirinae</taxon>
    </lineage>
</organism>
<comment type="similarity">
    <text evidence="1">Belongs to the HIT family.</text>
</comment>